<feature type="binding site" evidence="8">
    <location>
        <position position="113"/>
    </location>
    <ligand>
        <name>Mg(2+)</name>
        <dbReference type="ChEBI" id="CHEBI:18420"/>
        <label>2</label>
    </ligand>
</feature>
<dbReference type="CDD" id="cd02204">
    <property type="entry name" value="PurL_repeat2"/>
    <property type="match status" value="1"/>
</dbReference>
<dbReference type="AlphaFoldDB" id="A0A7Z2NTL0"/>
<feature type="domain" description="PurM-like N-terminal" evidence="9">
    <location>
        <begin position="430"/>
        <end position="553"/>
    </location>
</feature>
<dbReference type="KEGG" id="schy:GVO57_00625"/>
<dbReference type="GO" id="GO:0005737">
    <property type="term" value="C:cytoplasm"/>
    <property type="evidence" value="ECO:0007669"/>
    <property type="project" value="UniProtKB-SubCell"/>
</dbReference>
<comment type="pathway">
    <text evidence="8">Purine metabolism; IMP biosynthesis via de novo pathway; 5-amino-1-(5-phospho-D-ribosyl)imidazole from N(2)-formyl-N(1)-(5-phospho-D-ribosyl)glycinamide: step 1/2.</text>
</comment>
<dbReference type="SUPFAM" id="SSF56042">
    <property type="entry name" value="PurM C-terminal domain-like"/>
    <property type="match status" value="2"/>
</dbReference>
<feature type="binding site" evidence="8">
    <location>
        <position position="525"/>
    </location>
    <ligand>
        <name>Mg(2+)</name>
        <dbReference type="ChEBI" id="CHEBI:18420"/>
        <label>1</label>
    </ligand>
</feature>
<evidence type="ECO:0000259" key="10">
    <source>
        <dbReference type="Pfam" id="PF02769"/>
    </source>
</evidence>
<dbReference type="NCBIfam" id="TIGR01736">
    <property type="entry name" value="FGAM_synth_II"/>
    <property type="match status" value="1"/>
</dbReference>
<reference evidence="12 13" key="1">
    <citation type="submission" date="2020-01" db="EMBL/GenBank/DDBJ databases">
        <title>Sphingomonas sp. C33 whole genome sequece.</title>
        <authorList>
            <person name="Park C."/>
        </authorList>
    </citation>
    <scope>NUCLEOTIDE SEQUENCE [LARGE SCALE GENOMIC DNA]</scope>
    <source>
        <strain evidence="12 13">C33</strain>
    </source>
</reference>
<protein>
    <recommendedName>
        <fullName evidence="8">Phosphoribosylformylglycinamidine synthase subunit PurL</fullName>
        <shortName evidence="8">FGAM synthase</shortName>
        <ecNumber evidence="8">6.3.5.3</ecNumber>
    </recommendedName>
    <alternativeName>
        <fullName evidence="8">Formylglycinamide ribonucleotide amidotransferase subunit II</fullName>
        <shortName evidence="8">FGAR amidotransferase II</shortName>
        <shortName evidence="8">FGAR-AT II</shortName>
    </alternativeName>
    <alternativeName>
        <fullName evidence="8">Glutamine amidotransferase PurL</fullName>
    </alternativeName>
    <alternativeName>
        <fullName evidence="8">Phosphoribosylformylglycinamidine synthase subunit II</fullName>
    </alternativeName>
</protein>
<feature type="binding site" evidence="8">
    <location>
        <position position="264"/>
    </location>
    <ligand>
        <name>Mg(2+)</name>
        <dbReference type="ChEBI" id="CHEBI:18420"/>
        <label>2</label>
    </ligand>
</feature>
<feature type="domain" description="PurM-like C-terminal" evidence="10">
    <location>
        <begin position="198"/>
        <end position="352"/>
    </location>
</feature>
<dbReference type="InterPro" id="IPR010074">
    <property type="entry name" value="PRibForGlyAmidine_synth_PurL"/>
</dbReference>
<dbReference type="InterPro" id="IPR041609">
    <property type="entry name" value="PurL_linker"/>
</dbReference>
<organism evidence="12 13">
    <name type="scientific">Sphingomonas changnyeongensis</name>
    <dbReference type="NCBI Taxonomy" id="2698679"/>
    <lineage>
        <taxon>Bacteria</taxon>
        <taxon>Pseudomonadati</taxon>
        <taxon>Pseudomonadota</taxon>
        <taxon>Alphaproteobacteria</taxon>
        <taxon>Sphingomonadales</taxon>
        <taxon>Sphingomonadaceae</taxon>
        <taxon>Sphingomonas</taxon>
    </lineage>
</organism>
<dbReference type="GO" id="GO:0005524">
    <property type="term" value="F:ATP binding"/>
    <property type="evidence" value="ECO:0007669"/>
    <property type="project" value="UniProtKB-UniRule"/>
</dbReference>
<feature type="binding site" evidence="8">
    <location>
        <position position="527"/>
    </location>
    <ligand>
        <name>substrate</name>
    </ligand>
</feature>
<comment type="function">
    <text evidence="8">Part of the phosphoribosylformylglycinamidine synthase complex involved in the purines biosynthetic pathway. Catalyzes the ATP-dependent conversion of formylglycinamide ribonucleotide (FGAR) and glutamine to yield formylglycinamidine ribonucleotide (FGAM) and glutamate. The FGAM synthase complex is composed of three subunits. PurQ produces an ammonia molecule by converting glutamine to glutamate. PurL transfers the ammonia molecule to FGAR to form FGAM in an ATP-dependent manner. PurS interacts with PurQ and PurL and is thought to assist in the transfer of the ammonia molecule from PurQ to PurL.</text>
</comment>
<dbReference type="Gene3D" id="3.90.650.10">
    <property type="entry name" value="PurM-like C-terminal domain"/>
    <property type="match status" value="2"/>
</dbReference>
<proteinExistence type="inferred from homology"/>
<evidence type="ECO:0000256" key="4">
    <source>
        <dbReference type="ARBA" id="ARBA00022741"/>
    </source>
</evidence>
<feature type="binding site" evidence="8">
    <location>
        <position position="487"/>
    </location>
    <ligand>
        <name>ATP</name>
        <dbReference type="ChEBI" id="CHEBI:30616"/>
    </ligand>
</feature>
<feature type="binding site" evidence="8">
    <location>
        <position position="48"/>
    </location>
    <ligand>
        <name>ATP</name>
        <dbReference type="ChEBI" id="CHEBI:30616"/>
    </ligand>
</feature>
<feature type="binding site" evidence="8">
    <location>
        <begin position="308"/>
        <end position="310"/>
    </location>
    <ligand>
        <name>substrate</name>
    </ligand>
</feature>
<evidence type="ECO:0000256" key="8">
    <source>
        <dbReference type="HAMAP-Rule" id="MF_00420"/>
    </source>
</evidence>
<feature type="binding site" evidence="8">
    <location>
        <position position="87"/>
    </location>
    <ligand>
        <name>ATP</name>
        <dbReference type="ChEBI" id="CHEBI:30616"/>
    </ligand>
</feature>
<dbReference type="InterPro" id="IPR036921">
    <property type="entry name" value="PurM-like_N_sf"/>
</dbReference>
<feature type="binding site" evidence="8">
    <location>
        <position position="524"/>
    </location>
    <ligand>
        <name>ATP</name>
        <dbReference type="ChEBI" id="CHEBI:30616"/>
    </ligand>
</feature>
<dbReference type="Gene3D" id="3.30.1330.10">
    <property type="entry name" value="PurM-like, N-terminal domain"/>
    <property type="match status" value="2"/>
</dbReference>
<accession>A0A7Z2NTL0</accession>
<keyword evidence="7 8" id="KW-0460">Magnesium</keyword>
<keyword evidence="2 8" id="KW-0436">Ligase</keyword>
<dbReference type="EMBL" id="CP047895">
    <property type="protein sequence ID" value="QHL89601.1"/>
    <property type="molecule type" value="Genomic_DNA"/>
</dbReference>
<keyword evidence="1 8" id="KW-0963">Cytoplasm</keyword>
<dbReference type="InterPro" id="IPR036676">
    <property type="entry name" value="PurM-like_C_sf"/>
</dbReference>
<dbReference type="Pfam" id="PF18072">
    <property type="entry name" value="FGAR-AT_linker"/>
    <property type="match status" value="1"/>
</dbReference>
<feature type="binding site" evidence="8">
    <location>
        <position position="89"/>
    </location>
    <ligand>
        <name>Mg(2+)</name>
        <dbReference type="ChEBI" id="CHEBI:18420"/>
        <label>1</label>
    </ligand>
</feature>
<dbReference type="GO" id="GO:0004642">
    <property type="term" value="F:phosphoribosylformylglycinamidine synthase activity"/>
    <property type="evidence" value="ECO:0007669"/>
    <property type="project" value="UniProtKB-UniRule"/>
</dbReference>
<gene>
    <name evidence="8 12" type="primary">purL</name>
    <name evidence="12" type="ORF">GVO57_00625</name>
</gene>
<dbReference type="CDD" id="cd02203">
    <property type="entry name" value="PurL_repeat1"/>
    <property type="match status" value="1"/>
</dbReference>
<comment type="caution">
    <text evidence="8">Lacks conserved residue(s) required for the propagation of feature annotation.</text>
</comment>
<dbReference type="NCBIfam" id="NF002290">
    <property type="entry name" value="PRK01213.1"/>
    <property type="match status" value="1"/>
</dbReference>
<comment type="subcellular location">
    <subcellularLocation>
        <location evidence="8">Cytoplasm</location>
    </subcellularLocation>
</comment>
<dbReference type="PANTHER" id="PTHR43555:SF1">
    <property type="entry name" value="PHOSPHORIBOSYLFORMYLGLYCINAMIDINE SYNTHASE SUBUNIT PURL"/>
    <property type="match status" value="1"/>
</dbReference>
<dbReference type="RefSeq" id="WP_160590994.1">
    <property type="nucleotide sequence ID" value="NZ_CP047895.1"/>
</dbReference>
<dbReference type="GO" id="GO:0000287">
    <property type="term" value="F:magnesium ion binding"/>
    <property type="evidence" value="ECO:0007669"/>
    <property type="project" value="UniProtKB-UniRule"/>
</dbReference>
<evidence type="ECO:0000313" key="12">
    <source>
        <dbReference type="EMBL" id="QHL89601.1"/>
    </source>
</evidence>
<evidence type="ECO:0000313" key="13">
    <source>
        <dbReference type="Proteomes" id="UP000464468"/>
    </source>
</evidence>
<evidence type="ECO:0000256" key="1">
    <source>
        <dbReference type="ARBA" id="ARBA00022490"/>
    </source>
</evidence>
<dbReference type="UniPathway" id="UPA00074">
    <property type="reaction ID" value="UER00128"/>
</dbReference>
<evidence type="ECO:0000256" key="6">
    <source>
        <dbReference type="ARBA" id="ARBA00022840"/>
    </source>
</evidence>
<feature type="binding site" evidence="8">
    <location>
        <position position="112"/>
    </location>
    <ligand>
        <name>substrate</name>
    </ligand>
</feature>
<dbReference type="InterPro" id="IPR016188">
    <property type="entry name" value="PurM-like_N"/>
</dbReference>
<dbReference type="FunFam" id="3.30.1330.10:FF:000004">
    <property type="entry name" value="Phosphoribosylformylglycinamidine synthase subunit PurL"/>
    <property type="match status" value="1"/>
</dbReference>
<evidence type="ECO:0000259" key="9">
    <source>
        <dbReference type="Pfam" id="PF00586"/>
    </source>
</evidence>
<evidence type="ECO:0000256" key="3">
    <source>
        <dbReference type="ARBA" id="ARBA00022723"/>
    </source>
</evidence>
<dbReference type="Proteomes" id="UP000464468">
    <property type="component" value="Chromosome"/>
</dbReference>
<dbReference type="PANTHER" id="PTHR43555">
    <property type="entry name" value="PHOSPHORIBOSYLFORMYLGLYCINAMIDINE SYNTHASE SUBUNIT PURL"/>
    <property type="match status" value="1"/>
</dbReference>
<dbReference type="GO" id="GO:0006189">
    <property type="term" value="P:'de novo' IMP biosynthetic process"/>
    <property type="evidence" value="ECO:0007669"/>
    <property type="project" value="UniProtKB-UniRule"/>
</dbReference>
<comment type="catalytic activity">
    <reaction evidence="8">
        <text>N(2)-formyl-N(1)-(5-phospho-beta-D-ribosyl)glycinamide + L-glutamine + ATP + H2O = 2-formamido-N(1)-(5-O-phospho-beta-D-ribosyl)acetamidine + L-glutamate + ADP + phosphate + H(+)</text>
        <dbReference type="Rhea" id="RHEA:17129"/>
        <dbReference type="ChEBI" id="CHEBI:15377"/>
        <dbReference type="ChEBI" id="CHEBI:15378"/>
        <dbReference type="ChEBI" id="CHEBI:29985"/>
        <dbReference type="ChEBI" id="CHEBI:30616"/>
        <dbReference type="ChEBI" id="CHEBI:43474"/>
        <dbReference type="ChEBI" id="CHEBI:58359"/>
        <dbReference type="ChEBI" id="CHEBI:147286"/>
        <dbReference type="ChEBI" id="CHEBI:147287"/>
        <dbReference type="ChEBI" id="CHEBI:456216"/>
        <dbReference type="EC" id="6.3.5.3"/>
    </reaction>
</comment>
<dbReference type="HAMAP" id="MF_00420">
    <property type="entry name" value="PurL_2"/>
    <property type="match status" value="1"/>
</dbReference>
<name>A0A7Z2NTL0_9SPHN</name>
<comment type="subunit">
    <text evidence="8">Monomer. Part of the FGAM synthase complex composed of 1 PurL, 1 PurQ and 2 PurS subunits.</text>
</comment>
<feature type="domain" description="PurM-like C-terminal" evidence="10">
    <location>
        <begin position="568"/>
        <end position="703"/>
    </location>
</feature>
<keyword evidence="6 8" id="KW-0067">ATP-binding</keyword>
<dbReference type="InterPro" id="IPR010918">
    <property type="entry name" value="PurM-like_C_dom"/>
</dbReference>
<evidence type="ECO:0000256" key="5">
    <source>
        <dbReference type="ARBA" id="ARBA00022755"/>
    </source>
</evidence>
<feature type="active site" description="Proton acceptor" evidence="8">
    <location>
        <position position="91"/>
    </location>
</feature>
<dbReference type="SUPFAM" id="SSF55326">
    <property type="entry name" value="PurM N-terminal domain-like"/>
    <property type="match status" value="2"/>
</dbReference>
<feature type="binding site" evidence="8">
    <location>
        <begin position="90"/>
        <end position="93"/>
    </location>
    <ligand>
        <name>substrate</name>
    </ligand>
</feature>
<feature type="domain" description="Phosphoribosylformylglycinamidine synthase linker" evidence="11">
    <location>
        <begin position="11"/>
        <end position="49"/>
    </location>
</feature>
<evidence type="ECO:0000256" key="2">
    <source>
        <dbReference type="ARBA" id="ARBA00022598"/>
    </source>
</evidence>
<dbReference type="Pfam" id="PF02769">
    <property type="entry name" value="AIRS_C"/>
    <property type="match status" value="2"/>
</dbReference>
<evidence type="ECO:0000259" key="11">
    <source>
        <dbReference type="Pfam" id="PF18072"/>
    </source>
</evidence>
<dbReference type="Pfam" id="PF00586">
    <property type="entry name" value="AIRS"/>
    <property type="match status" value="2"/>
</dbReference>
<dbReference type="PIRSF" id="PIRSF001587">
    <property type="entry name" value="FGAM_synthase_II"/>
    <property type="match status" value="1"/>
</dbReference>
<dbReference type="EC" id="6.3.5.3" evidence="8"/>
<feature type="active site" evidence="8">
    <location>
        <position position="45"/>
    </location>
</feature>
<feature type="domain" description="PurM-like N-terminal" evidence="9">
    <location>
        <begin position="70"/>
        <end position="185"/>
    </location>
</feature>
<keyword evidence="13" id="KW-1185">Reference proteome</keyword>
<keyword evidence="4 8" id="KW-0547">Nucleotide-binding</keyword>
<sequence length="737" mass="78337">MSAITPETVAEHGLSPEEYQRVLAALGREPNLTELGIFSVMWSEHCSYKSSRIHLKKLPTKAPWVIQGPGENAGVIDIGDGLAAIFKMESHNHPSYIEPYQGAATGVGGILRDVFTMGARPVANMNALRFGRPDHPKMRHLIAGVVHGIGGYGNCVGVPTVGGEVNFHRAYDGNILVNAMTVGVARTDRIFYSAAAGIGNPVVYVGSKTGRDGIHGATMASADFSEDSEEKRPTVQVGDPFTEKLLIEACLELMASDAIVAIQDMGAAGLTSSSVEMASKGGVGIELDMDAVPCRETGMTPYEMMLSESQERMLMVLKPGREAEAEAIFRKWELDFAVIGRITDTGRLVLKWQGATAADIPLGPLGDDAPVYDRPHVPTPPRAPLADVPESIDITGELKALLASPDLASRRWIWEQYDHMVGADTVQRPGGDAAVVRVHGTDKGLAITTDCTPRYCFADPVTGGRQAIAEAFRNLCAVGARPLATTDCMNFGNPQRPEIMGQFVGCIEGMAEACAALDMPIVSGNVSLYNETKNEDGTGSAILPTPAIGAVGLLDDWSRSMTIAFKGVGDIILVVGERSGHLGQSLWLREIHGREDGPPPPVDLAAERRAGELVRAAIEHGHVTAAHDVSDGGIAVAIAEMALAGGIGAIIDKPQPFDCARSFFGEDQGLYIVTVEDGALIEFLATADAAGVPVEPLGRTIRSRIIFERPDRDCAITLDELRAAHEGFFPALMGPAA</sequence>
<comment type="similarity">
    <text evidence="8">Belongs to the FGAMS family.</text>
</comment>
<feature type="binding site" evidence="8">
    <location>
        <position position="236"/>
    </location>
    <ligand>
        <name>substrate</name>
    </ligand>
</feature>
<keyword evidence="3 8" id="KW-0479">Metal-binding</keyword>
<keyword evidence="5 8" id="KW-0658">Purine biosynthesis</keyword>
<evidence type="ECO:0000256" key="7">
    <source>
        <dbReference type="ARBA" id="ARBA00022842"/>
    </source>
</evidence>